<dbReference type="GO" id="GO:0000287">
    <property type="term" value="F:magnesium ion binding"/>
    <property type="evidence" value="ECO:0007669"/>
    <property type="project" value="TreeGrafter"/>
</dbReference>
<dbReference type="EMBL" id="UOFS01000013">
    <property type="protein sequence ID" value="VAW92831.1"/>
    <property type="molecule type" value="Genomic_DNA"/>
</dbReference>
<dbReference type="GO" id="GO:0008168">
    <property type="term" value="F:methyltransferase activity"/>
    <property type="evidence" value="ECO:0007669"/>
    <property type="project" value="UniProtKB-KW"/>
</dbReference>
<dbReference type="NCBIfam" id="TIGR00222">
    <property type="entry name" value="panB"/>
    <property type="match status" value="1"/>
</dbReference>
<dbReference type="PIRSF" id="PIRSF000388">
    <property type="entry name" value="Pantoate_hydroxy_MeTrfase"/>
    <property type="match status" value="1"/>
</dbReference>
<evidence type="ECO:0000256" key="2">
    <source>
        <dbReference type="ARBA" id="ARBA00008676"/>
    </source>
</evidence>
<dbReference type="GO" id="GO:0005737">
    <property type="term" value="C:cytoplasm"/>
    <property type="evidence" value="ECO:0007669"/>
    <property type="project" value="TreeGrafter"/>
</dbReference>
<accession>A0A3B0ZME3</accession>
<proteinExistence type="inferred from homology"/>
<dbReference type="InterPro" id="IPR015813">
    <property type="entry name" value="Pyrv/PenolPyrv_kinase-like_dom"/>
</dbReference>
<organism evidence="5">
    <name type="scientific">hydrothermal vent metagenome</name>
    <dbReference type="NCBI Taxonomy" id="652676"/>
    <lineage>
        <taxon>unclassified sequences</taxon>
        <taxon>metagenomes</taxon>
        <taxon>ecological metagenomes</taxon>
    </lineage>
</organism>
<dbReference type="GO" id="GO:0003864">
    <property type="term" value="F:3-methyl-2-oxobutanoate hydroxymethyltransferase activity"/>
    <property type="evidence" value="ECO:0007669"/>
    <property type="project" value="UniProtKB-EC"/>
</dbReference>
<dbReference type="GO" id="GO:0015940">
    <property type="term" value="P:pantothenate biosynthetic process"/>
    <property type="evidence" value="ECO:0007669"/>
    <property type="project" value="InterPro"/>
</dbReference>
<sequence>MNQNELVTIIKLHQMKKSGEKISVLTSYDASFTQRIENSGCEVILVGDSLGMVVQGKESTVPVTMTEMIYHTSMVRRASNNCLVIADLPFLSYATENLALKNAGKLMKQCGAHMVKLEGGAVRLNIVKILSDNSIPVCAHLGLLPQSIHKLGAYKVQGRDNSQAESILNDALALQQAGADLLVLECVPTSLASKITSRLDIPVIGIGAGVECDGQVLVLYDMLGITTGKRPRFSKDFLLESNGSIQTAINNYVVAVRESRFPADEHSYK</sequence>
<keyword evidence="4 5" id="KW-0808">Transferase</keyword>
<comment type="pathway">
    <text evidence="1">Cofactor biosynthesis; (R)-pantothenate biosynthesis; (R)-pantoate from 3-methyl-2-oxobutanoate: step 1/2.</text>
</comment>
<protein>
    <recommendedName>
        <fullName evidence="3">3-methyl-2-oxobutanoate hydroxymethyltransferase</fullName>
        <ecNumber evidence="3">2.1.2.11</ecNumber>
    </recommendedName>
</protein>
<evidence type="ECO:0000256" key="4">
    <source>
        <dbReference type="ARBA" id="ARBA00022679"/>
    </source>
</evidence>
<dbReference type="InterPro" id="IPR040442">
    <property type="entry name" value="Pyrv_kinase-like_dom_sf"/>
</dbReference>
<dbReference type="HAMAP" id="MF_00156">
    <property type="entry name" value="PanB"/>
    <property type="match status" value="1"/>
</dbReference>
<dbReference type="Gene3D" id="3.20.20.60">
    <property type="entry name" value="Phosphoenolpyruvate-binding domains"/>
    <property type="match status" value="1"/>
</dbReference>
<name>A0A3B0ZME3_9ZZZZ</name>
<evidence type="ECO:0000313" key="5">
    <source>
        <dbReference type="EMBL" id="VAW92831.1"/>
    </source>
</evidence>
<dbReference type="NCBIfam" id="NF001452">
    <property type="entry name" value="PRK00311.1"/>
    <property type="match status" value="1"/>
</dbReference>
<dbReference type="EC" id="2.1.2.11" evidence="3"/>
<dbReference type="GO" id="GO:0032259">
    <property type="term" value="P:methylation"/>
    <property type="evidence" value="ECO:0007669"/>
    <property type="project" value="UniProtKB-KW"/>
</dbReference>
<dbReference type="PANTHER" id="PTHR20881:SF0">
    <property type="entry name" value="3-METHYL-2-OXOBUTANOATE HYDROXYMETHYLTRANSFERASE"/>
    <property type="match status" value="1"/>
</dbReference>
<keyword evidence="5" id="KW-0489">Methyltransferase</keyword>
<dbReference type="CDD" id="cd06557">
    <property type="entry name" value="KPHMT-like"/>
    <property type="match status" value="1"/>
</dbReference>
<evidence type="ECO:0000256" key="3">
    <source>
        <dbReference type="ARBA" id="ARBA00012618"/>
    </source>
</evidence>
<dbReference type="InterPro" id="IPR003700">
    <property type="entry name" value="Pantoate_hydroxy_MeTrfase"/>
</dbReference>
<reference evidence="5" key="1">
    <citation type="submission" date="2018-06" db="EMBL/GenBank/DDBJ databases">
        <authorList>
            <person name="Zhirakovskaya E."/>
        </authorList>
    </citation>
    <scope>NUCLEOTIDE SEQUENCE</scope>
</reference>
<dbReference type="SUPFAM" id="SSF51621">
    <property type="entry name" value="Phosphoenolpyruvate/pyruvate domain"/>
    <property type="match status" value="1"/>
</dbReference>
<evidence type="ECO:0000256" key="1">
    <source>
        <dbReference type="ARBA" id="ARBA00005033"/>
    </source>
</evidence>
<dbReference type="Pfam" id="PF02548">
    <property type="entry name" value="Pantoate_transf"/>
    <property type="match status" value="1"/>
</dbReference>
<dbReference type="FunFam" id="3.20.20.60:FF:000003">
    <property type="entry name" value="3-methyl-2-oxobutanoate hydroxymethyltransferase"/>
    <property type="match status" value="1"/>
</dbReference>
<dbReference type="PANTHER" id="PTHR20881">
    <property type="entry name" value="3-METHYL-2-OXOBUTANOATE HYDROXYMETHYLTRANSFERASE"/>
    <property type="match status" value="1"/>
</dbReference>
<dbReference type="AlphaFoldDB" id="A0A3B0ZME3"/>
<comment type="similarity">
    <text evidence="2">Belongs to the PanB family.</text>
</comment>
<gene>
    <name evidence="5" type="ORF">MNBD_GAMMA22-480</name>
</gene>